<dbReference type="Gene3D" id="1.25.40.20">
    <property type="entry name" value="Ankyrin repeat-containing domain"/>
    <property type="match status" value="1"/>
</dbReference>
<protein>
    <submittedName>
        <fullName evidence="1">Uncharacterized protein</fullName>
    </submittedName>
</protein>
<evidence type="ECO:0000313" key="2">
    <source>
        <dbReference type="Proteomes" id="UP000186817"/>
    </source>
</evidence>
<dbReference type="AlphaFoldDB" id="A0A1Q9DSP1"/>
<evidence type="ECO:0000313" key="1">
    <source>
        <dbReference type="EMBL" id="OLP98189.1"/>
    </source>
</evidence>
<gene>
    <name evidence="1" type="ORF">AK812_SmicGene19394</name>
</gene>
<reference evidence="1 2" key="1">
    <citation type="submission" date="2016-02" db="EMBL/GenBank/DDBJ databases">
        <title>Genome analysis of coral dinoflagellate symbionts highlights evolutionary adaptations to a symbiotic lifestyle.</title>
        <authorList>
            <person name="Aranda M."/>
            <person name="Li Y."/>
            <person name="Liew Y.J."/>
            <person name="Baumgarten S."/>
            <person name="Simakov O."/>
            <person name="Wilson M."/>
            <person name="Piel J."/>
            <person name="Ashoor H."/>
            <person name="Bougouffa S."/>
            <person name="Bajic V.B."/>
            <person name="Ryu T."/>
            <person name="Ravasi T."/>
            <person name="Bayer T."/>
            <person name="Micklem G."/>
            <person name="Kim H."/>
            <person name="Bhak J."/>
            <person name="Lajeunesse T.C."/>
            <person name="Voolstra C.R."/>
        </authorList>
    </citation>
    <scope>NUCLEOTIDE SEQUENCE [LARGE SCALE GENOMIC DNA]</scope>
    <source>
        <strain evidence="1 2">CCMP2467</strain>
    </source>
</reference>
<dbReference type="EMBL" id="LSRX01000405">
    <property type="protein sequence ID" value="OLP98189.1"/>
    <property type="molecule type" value="Genomic_DNA"/>
</dbReference>
<comment type="caution">
    <text evidence="1">The sequence shown here is derived from an EMBL/GenBank/DDBJ whole genome shotgun (WGS) entry which is preliminary data.</text>
</comment>
<dbReference type="InterPro" id="IPR036770">
    <property type="entry name" value="Ankyrin_rpt-contain_sf"/>
</dbReference>
<proteinExistence type="predicted"/>
<sequence length="138" mass="14750">MQPALHTSASEAQIAKMVQSENPDERAALFLLEEGLAATTGRPTRLNANPLLRTAASRCQARLLQPLVEARAELDAPDPRFGSTALDRAVSAGCFAGTAKLLEMGADPDAGHGRNYLLEHASPEVEVLLRGNKVRSHL</sequence>
<name>A0A1Q9DSP1_SYMMI</name>
<keyword evidence="2" id="KW-1185">Reference proteome</keyword>
<organism evidence="1 2">
    <name type="scientific">Symbiodinium microadriaticum</name>
    <name type="common">Dinoflagellate</name>
    <name type="synonym">Zooxanthella microadriatica</name>
    <dbReference type="NCBI Taxonomy" id="2951"/>
    <lineage>
        <taxon>Eukaryota</taxon>
        <taxon>Sar</taxon>
        <taxon>Alveolata</taxon>
        <taxon>Dinophyceae</taxon>
        <taxon>Suessiales</taxon>
        <taxon>Symbiodiniaceae</taxon>
        <taxon>Symbiodinium</taxon>
    </lineage>
</organism>
<dbReference type="Proteomes" id="UP000186817">
    <property type="component" value="Unassembled WGS sequence"/>
</dbReference>
<accession>A0A1Q9DSP1</accession>
<dbReference type="OrthoDB" id="10315655at2759"/>
<dbReference type="SUPFAM" id="SSF48403">
    <property type="entry name" value="Ankyrin repeat"/>
    <property type="match status" value="1"/>
</dbReference>